<organism evidence="3 4">
    <name type="scientific">Candidatus Mesenet longicola</name>
    <dbReference type="NCBI Taxonomy" id="1892558"/>
    <lineage>
        <taxon>Bacteria</taxon>
        <taxon>Pseudomonadati</taxon>
        <taxon>Pseudomonadota</taxon>
        <taxon>Alphaproteobacteria</taxon>
        <taxon>Rickettsiales</taxon>
        <taxon>Anaplasmataceae</taxon>
        <taxon>Candidatus Mesenet</taxon>
    </lineage>
</organism>
<dbReference type="Gene3D" id="3.30.910.20">
    <property type="entry name" value="Skp domain"/>
    <property type="match status" value="1"/>
</dbReference>
<evidence type="ECO:0000256" key="2">
    <source>
        <dbReference type="ARBA" id="ARBA00022729"/>
    </source>
</evidence>
<dbReference type="InterPro" id="IPR005632">
    <property type="entry name" value="Chaperone_Skp"/>
</dbReference>
<dbReference type="Pfam" id="PF03938">
    <property type="entry name" value="OmpH"/>
    <property type="match status" value="1"/>
</dbReference>
<gene>
    <name evidence="3" type="ORF">sL5_05980</name>
</gene>
<proteinExistence type="inferred from homology"/>
<evidence type="ECO:0008006" key="5">
    <source>
        <dbReference type="Google" id="ProtNLM"/>
    </source>
</evidence>
<protein>
    <recommendedName>
        <fullName evidence="5">OmpH family outer membrane protein</fullName>
    </recommendedName>
</protein>
<dbReference type="EMBL" id="BNGU01000021">
    <property type="protein sequence ID" value="GHM59605.1"/>
    <property type="molecule type" value="Genomic_DNA"/>
</dbReference>
<accession>A0A8J3HVD2</accession>
<keyword evidence="2" id="KW-0732">Signal</keyword>
<reference evidence="3 4" key="1">
    <citation type="journal article" date="2021" name="Microb. Ecol.">
        <title>Candidatus Mesenet longicola: Novel Endosymbionts of Brontispa longissima that Induce Cytoplasmic Incompatibility.</title>
        <authorList>
            <person name="Takano S."/>
            <person name="Gotoh Y."/>
            <person name="Hayashi T."/>
        </authorList>
    </citation>
    <scope>NUCLEOTIDE SEQUENCE [LARGE SCALE GENOMIC DNA]</scope>
    <source>
        <strain evidence="3">L5</strain>
    </source>
</reference>
<dbReference type="PANTHER" id="PTHR35089">
    <property type="entry name" value="CHAPERONE PROTEIN SKP"/>
    <property type="match status" value="1"/>
</dbReference>
<dbReference type="AlphaFoldDB" id="A0A8J3HVD2"/>
<keyword evidence="4" id="KW-1185">Reference proteome</keyword>
<dbReference type="GO" id="GO:0051082">
    <property type="term" value="F:unfolded protein binding"/>
    <property type="evidence" value="ECO:0007669"/>
    <property type="project" value="InterPro"/>
</dbReference>
<evidence type="ECO:0000313" key="4">
    <source>
        <dbReference type="Proteomes" id="UP000637906"/>
    </source>
</evidence>
<dbReference type="GO" id="GO:0005829">
    <property type="term" value="C:cytosol"/>
    <property type="evidence" value="ECO:0007669"/>
    <property type="project" value="TreeGrafter"/>
</dbReference>
<evidence type="ECO:0000256" key="1">
    <source>
        <dbReference type="ARBA" id="ARBA00009091"/>
    </source>
</evidence>
<dbReference type="Proteomes" id="UP000637906">
    <property type="component" value="Unassembled WGS sequence"/>
</dbReference>
<evidence type="ECO:0000313" key="3">
    <source>
        <dbReference type="EMBL" id="GHM59605.1"/>
    </source>
</evidence>
<sequence>MKRFLISTIVVFLLFATEGICSNKECVKFAIVDRDKVISESLAFQSIKKQVDSEQATFQEDSSKQEEELHKVKQEISKQQDILSEEAFSQKMREFNESVLKVQQDLSQKNMELRESYIAAVKEVLSEVKNIASNIAEGENIGLVLFVSKEEQVFYAKDEIDISDKTIKVLNKKMPSIDIKAAHK</sequence>
<comment type="similarity">
    <text evidence="1">Belongs to the Skp family.</text>
</comment>
<dbReference type="GO" id="GO:0050821">
    <property type="term" value="P:protein stabilization"/>
    <property type="evidence" value="ECO:0007669"/>
    <property type="project" value="TreeGrafter"/>
</dbReference>
<comment type="caution">
    <text evidence="3">The sequence shown here is derived from an EMBL/GenBank/DDBJ whole genome shotgun (WGS) entry which is preliminary data.</text>
</comment>
<dbReference type="SMART" id="SM00935">
    <property type="entry name" value="OmpH"/>
    <property type="match status" value="1"/>
</dbReference>
<dbReference type="PANTHER" id="PTHR35089:SF1">
    <property type="entry name" value="CHAPERONE PROTEIN SKP"/>
    <property type="match status" value="1"/>
</dbReference>
<name>A0A8J3HVD2_9RICK</name>
<dbReference type="SUPFAM" id="SSF111384">
    <property type="entry name" value="OmpH-like"/>
    <property type="match status" value="1"/>
</dbReference>
<dbReference type="InterPro" id="IPR024930">
    <property type="entry name" value="Skp_dom_sf"/>
</dbReference>